<evidence type="ECO:0000313" key="3">
    <source>
        <dbReference type="Proteomes" id="UP000274391"/>
    </source>
</evidence>
<protein>
    <submittedName>
        <fullName evidence="2">Uncharacterized protein</fullName>
    </submittedName>
</protein>
<evidence type="ECO:0000256" key="1">
    <source>
        <dbReference type="SAM" id="Phobius"/>
    </source>
</evidence>
<dbReference type="Proteomes" id="UP000274391">
    <property type="component" value="Unassembled WGS sequence"/>
</dbReference>
<keyword evidence="3" id="KW-1185">Reference proteome</keyword>
<feature type="transmembrane region" description="Helical" evidence="1">
    <location>
        <begin position="29"/>
        <end position="49"/>
    </location>
</feature>
<dbReference type="AlphaFoldDB" id="A0A3P3VWT8"/>
<reference evidence="2 3" key="1">
    <citation type="submission" date="2018-11" db="EMBL/GenBank/DDBJ databases">
        <title>YIM 102482-1 draft genome.</title>
        <authorList>
            <person name="Li G."/>
            <person name="Jiang Y."/>
        </authorList>
    </citation>
    <scope>NUCLEOTIDE SEQUENCE [LARGE SCALE GENOMIC DNA]</scope>
    <source>
        <strain evidence="2 3">YIM 102482-1</strain>
    </source>
</reference>
<accession>A0A3P3VWT8</accession>
<keyword evidence="1" id="KW-0812">Transmembrane</keyword>
<dbReference type="OrthoDB" id="5122260at2"/>
<organism evidence="2 3">
    <name type="scientific">Gulosibacter macacae</name>
    <dbReference type="NCBI Taxonomy" id="2488791"/>
    <lineage>
        <taxon>Bacteria</taxon>
        <taxon>Bacillati</taxon>
        <taxon>Actinomycetota</taxon>
        <taxon>Actinomycetes</taxon>
        <taxon>Micrococcales</taxon>
        <taxon>Microbacteriaceae</taxon>
        <taxon>Gulosibacter</taxon>
    </lineage>
</organism>
<keyword evidence="1" id="KW-1133">Transmembrane helix</keyword>
<comment type="caution">
    <text evidence="2">The sequence shown here is derived from an EMBL/GenBank/DDBJ whole genome shotgun (WGS) entry which is preliminary data.</text>
</comment>
<evidence type="ECO:0000313" key="2">
    <source>
        <dbReference type="EMBL" id="RRJ87160.1"/>
    </source>
</evidence>
<proteinExistence type="predicted"/>
<keyword evidence="1" id="KW-0472">Membrane</keyword>
<gene>
    <name evidence="2" type="ORF">EG850_04875</name>
</gene>
<dbReference type="EMBL" id="RQVS01000005">
    <property type="protein sequence ID" value="RRJ87160.1"/>
    <property type="molecule type" value="Genomic_DNA"/>
</dbReference>
<sequence>MSVLIAIGCLIVFAAGIACYPLAFHMDSDMMSLLVFCAGVLLNCLAFFIPWQLTGHSRK</sequence>
<dbReference type="RefSeq" id="WP_124970826.1">
    <property type="nucleotide sequence ID" value="NZ_RQVS01000005.1"/>
</dbReference>
<name>A0A3P3VWT8_9MICO</name>